<dbReference type="GO" id="GO:0006396">
    <property type="term" value="P:RNA processing"/>
    <property type="evidence" value="ECO:0007669"/>
    <property type="project" value="TreeGrafter"/>
</dbReference>
<dbReference type="EMBL" id="PYWC01000058">
    <property type="protein sequence ID" value="PWW74682.1"/>
    <property type="molecule type" value="Genomic_DNA"/>
</dbReference>
<evidence type="ECO:0000313" key="5">
    <source>
        <dbReference type="Proteomes" id="UP000246991"/>
    </source>
</evidence>
<reference evidence="4 5" key="1">
    <citation type="submission" date="2018-03" db="EMBL/GenBank/DDBJ databases">
        <title>Genomes of Pezizomycetes fungi and the evolution of truffles.</title>
        <authorList>
            <person name="Murat C."/>
            <person name="Payen T."/>
            <person name="Noel B."/>
            <person name="Kuo A."/>
            <person name="Martin F.M."/>
        </authorList>
    </citation>
    <scope>NUCLEOTIDE SEQUENCE [LARGE SCALE GENOMIC DNA]</scope>
    <source>
        <strain evidence="4">091103-1</strain>
    </source>
</reference>
<dbReference type="STRING" id="42249.A0A317SJR7"/>
<dbReference type="SUPFAM" id="SSF48403">
    <property type="entry name" value="Ankyrin repeat"/>
    <property type="match status" value="1"/>
</dbReference>
<keyword evidence="2 3" id="KW-0040">ANK repeat</keyword>
<evidence type="ECO:0000256" key="2">
    <source>
        <dbReference type="ARBA" id="ARBA00023043"/>
    </source>
</evidence>
<accession>A0A317SJR7</accession>
<dbReference type="Pfam" id="PF13637">
    <property type="entry name" value="Ank_4"/>
    <property type="match status" value="1"/>
</dbReference>
<keyword evidence="1" id="KW-0677">Repeat</keyword>
<name>A0A317SJR7_9PEZI</name>
<comment type="caution">
    <text evidence="4">The sequence shown here is derived from an EMBL/GenBank/DDBJ whole genome shotgun (WGS) entry which is preliminary data.</text>
</comment>
<dbReference type="OrthoDB" id="539213at2759"/>
<sequence length="312" mass="34377">MPASLLNLPIEIVFLIARELGSGDIISLLGTCPCLNILLARALIDNVCCDLDSARARRALYCAAEDRNKSVTQQLLDRGVFGGLLPRRRLLHEAVSVKKEEVAQTLLECGLDPEARNEDGWTALALAAAAGKEKVIRMLLERDDVNVNARAGEGLTPLTAAIRAGKVDIVKIFLDHPRIDVSIPNVNGYTPLHNAIACRDRRNVYYMLRYCPRLRLNSGHLTHGTPLQAAAMRGDVNIVRALLRKRSVNINSQDCYGDTPLHWAAKGVHKGVVSLLLERGADFRVKNFNGDSVAMLARTYNPTIKGIIERYL</sequence>
<dbReference type="AlphaFoldDB" id="A0A317SJR7"/>
<dbReference type="PANTHER" id="PTHR24141">
    <property type="entry name" value="2-5A-DEPENDENT RIBONUCLEASE"/>
    <property type="match status" value="1"/>
</dbReference>
<dbReference type="GO" id="GO:0004540">
    <property type="term" value="F:RNA nuclease activity"/>
    <property type="evidence" value="ECO:0007669"/>
    <property type="project" value="TreeGrafter"/>
</dbReference>
<protein>
    <submittedName>
        <fullName evidence="4">Ankyrin</fullName>
    </submittedName>
</protein>
<dbReference type="Gene3D" id="1.25.40.20">
    <property type="entry name" value="Ankyrin repeat-containing domain"/>
    <property type="match status" value="1"/>
</dbReference>
<evidence type="ECO:0000313" key="4">
    <source>
        <dbReference type="EMBL" id="PWW74682.1"/>
    </source>
</evidence>
<dbReference type="Proteomes" id="UP000246991">
    <property type="component" value="Unassembled WGS sequence"/>
</dbReference>
<dbReference type="PANTHER" id="PTHR24141:SF1">
    <property type="entry name" value="2-5A-DEPENDENT RIBONUCLEASE"/>
    <property type="match status" value="1"/>
</dbReference>
<evidence type="ECO:0000256" key="1">
    <source>
        <dbReference type="ARBA" id="ARBA00022737"/>
    </source>
</evidence>
<dbReference type="InterPro" id="IPR036770">
    <property type="entry name" value="Ankyrin_rpt-contain_sf"/>
</dbReference>
<dbReference type="PRINTS" id="PR01415">
    <property type="entry name" value="ANKYRIN"/>
</dbReference>
<gene>
    <name evidence="4" type="ORF">C7212DRAFT_283004</name>
</gene>
<proteinExistence type="predicted"/>
<keyword evidence="5" id="KW-1185">Reference proteome</keyword>
<feature type="repeat" description="ANK" evidence="3">
    <location>
        <begin position="119"/>
        <end position="142"/>
    </location>
</feature>
<evidence type="ECO:0000256" key="3">
    <source>
        <dbReference type="PROSITE-ProRule" id="PRU00023"/>
    </source>
</evidence>
<dbReference type="InterPro" id="IPR002110">
    <property type="entry name" value="Ankyrin_rpt"/>
</dbReference>
<dbReference type="SMART" id="SM00248">
    <property type="entry name" value="ANK"/>
    <property type="match status" value="6"/>
</dbReference>
<dbReference type="GO" id="GO:0003723">
    <property type="term" value="F:RNA binding"/>
    <property type="evidence" value="ECO:0007669"/>
    <property type="project" value="TreeGrafter"/>
</dbReference>
<dbReference type="PROSITE" id="PS50297">
    <property type="entry name" value="ANK_REP_REGION"/>
    <property type="match status" value="2"/>
</dbReference>
<dbReference type="Pfam" id="PF12796">
    <property type="entry name" value="Ank_2"/>
    <property type="match status" value="2"/>
</dbReference>
<feature type="repeat" description="ANK" evidence="3">
    <location>
        <begin position="256"/>
        <end position="288"/>
    </location>
</feature>
<organism evidence="4 5">
    <name type="scientific">Tuber magnatum</name>
    <name type="common">white Piedmont truffle</name>
    <dbReference type="NCBI Taxonomy" id="42249"/>
    <lineage>
        <taxon>Eukaryota</taxon>
        <taxon>Fungi</taxon>
        <taxon>Dikarya</taxon>
        <taxon>Ascomycota</taxon>
        <taxon>Pezizomycotina</taxon>
        <taxon>Pezizomycetes</taxon>
        <taxon>Pezizales</taxon>
        <taxon>Tuberaceae</taxon>
        <taxon>Tuber</taxon>
    </lineage>
</organism>
<dbReference type="PROSITE" id="PS50088">
    <property type="entry name" value="ANK_REPEAT"/>
    <property type="match status" value="2"/>
</dbReference>